<protein>
    <submittedName>
        <fullName evidence="5">MarR family transcriptional regulator</fullName>
    </submittedName>
</protein>
<comment type="caution">
    <text evidence="5">The sequence shown here is derived from an EMBL/GenBank/DDBJ whole genome shotgun (WGS) entry which is preliminary data.</text>
</comment>
<reference evidence="5 6" key="1">
    <citation type="submission" date="2020-08" db="EMBL/GenBank/DDBJ databases">
        <title>Genome public.</title>
        <authorList>
            <person name="Liu C."/>
            <person name="Sun Q."/>
        </authorList>
    </citation>
    <scope>NUCLEOTIDE SEQUENCE [LARGE SCALE GENOMIC DNA]</scope>
    <source>
        <strain evidence="5 6">M2</strain>
    </source>
</reference>
<evidence type="ECO:0000256" key="2">
    <source>
        <dbReference type="ARBA" id="ARBA00023125"/>
    </source>
</evidence>
<dbReference type="RefSeq" id="WP_186970216.1">
    <property type="nucleotide sequence ID" value="NZ_JACOPK010000007.1"/>
</dbReference>
<dbReference type="InterPro" id="IPR036390">
    <property type="entry name" value="WH_DNA-bd_sf"/>
</dbReference>
<dbReference type="PROSITE" id="PS50995">
    <property type="entry name" value="HTH_MARR_2"/>
    <property type="match status" value="1"/>
</dbReference>
<dbReference type="SMART" id="SM00347">
    <property type="entry name" value="HTH_MARR"/>
    <property type="match status" value="1"/>
</dbReference>
<keyword evidence="2" id="KW-0238">DNA-binding</keyword>
<dbReference type="Gene3D" id="1.10.10.10">
    <property type="entry name" value="Winged helix-like DNA-binding domain superfamily/Winged helix DNA-binding domain"/>
    <property type="match status" value="1"/>
</dbReference>
<dbReference type="PRINTS" id="PR00598">
    <property type="entry name" value="HTHMARR"/>
</dbReference>
<evidence type="ECO:0000313" key="6">
    <source>
        <dbReference type="Proteomes" id="UP000641741"/>
    </source>
</evidence>
<dbReference type="InterPro" id="IPR036388">
    <property type="entry name" value="WH-like_DNA-bd_sf"/>
</dbReference>
<evidence type="ECO:0000259" key="4">
    <source>
        <dbReference type="PROSITE" id="PS50995"/>
    </source>
</evidence>
<gene>
    <name evidence="5" type="ORF">H8S02_08820</name>
</gene>
<dbReference type="InterPro" id="IPR000835">
    <property type="entry name" value="HTH_MarR-typ"/>
</dbReference>
<sequence>MYRCDHNECCGHSNDRVGAEIGMLHNLLRRQMACMTEKSANSANVTGMQAMIVHHLILREKEGDLFQKDIESAFQMRRSTATGILQLMEQHGILRREPVAHDGRLKRLVLTDRARAMDERITERMVQMEQILRRGITEEELNNWFAVSEKIRSNLEQYQGNLCREGQKKW</sequence>
<feature type="domain" description="HTH marR-type" evidence="4">
    <location>
        <begin position="14"/>
        <end position="153"/>
    </location>
</feature>
<dbReference type="PANTHER" id="PTHR42756:SF1">
    <property type="entry name" value="TRANSCRIPTIONAL REPRESSOR OF EMRAB OPERON"/>
    <property type="match status" value="1"/>
</dbReference>
<proteinExistence type="predicted"/>
<dbReference type="Proteomes" id="UP000641741">
    <property type="component" value="Unassembled WGS sequence"/>
</dbReference>
<keyword evidence="1" id="KW-0805">Transcription regulation</keyword>
<evidence type="ECO:0000313" key="5">
    <source>
        <dbReference type="EMBL" id="MBC5696046.1"/>
    </source>
</evidence>
<evidence type="ECO:0000256" key="3">
    <source>
        <dbReference type="ARBA" id="ARBA00023163"/>
    </source>
</evidence>
<name>A0ABR7GP18_9FIRM</name>
<dbReference type="SUPFAM" id="SSF46785">
    <property type="entry name" value="Winged helix' DNA-binding domain"/>
    <property type="match status" value="1"/>
</dbReference>
<keyword evidence="6" id="KW-1185">Reference proteome</keyword>
<evidence type="ECO:0000256" key="1">
    <source>
        <dbReference type="ARBA" id="ARBA00023015"/>
    </source>
</evidence>
<accession>A0ABR7GP18</accession>
<dbReference type="PANTHER" id="PTHR42756">
    <property type="entry name" value="TRANSCRIPTIONAL REGULATOR, MARR"/>
    <property type="match status" value="1"/>
</dbReference>
<dbReference type="EMBL" id="JACOPK010000007">
    <property type="protein sequence ID" value="MBC5696046.1"/>
    <property type="molecule type" value="Genomic_DNA"/>
</dbReference>
<dbReference type="Pfam" id="PF12802">
    <property type="entry name" value="MarR_2"/>
    <property type="match status" value="1"/>
</dbReference>
<keyword evidence="3" id="KW-0804">Transcription</keyword>
<organism evidence="5 6">
    <name type="scientific">Agathobaculum hominis</name>
    <dbReference type="NCBI Taxonomy" id="2763014"/>
    <lineage>
        <taxon>Bacteria</taxon>
        <taxon>Bacillati</taxon>
        <taxon>Bacillota</taxon>
        <taxon>Clostridia</taxon>
        <taxon>Eubacteriales</taxon>
        <taxon>Butyricicoccaceae</taxon>
        <taxon>Agathobaculum</taxon>
    </lineage>
</organism>